<accession>R7UDI1</accession>
<keyword evidence="3" id="KW-1185">Reference proteome</keyword>
<feature type="non-terminal residue" evidence="1">
    <location>
        <position position="1"/>
    </location>
</feature>
<dbReference type="AlphaFoldDB" id="R7UDI1"/>
<dbReference type="EMBL" id="AMQN01045053">
    <property type="status" value="NOT_ANNOTATED_CDS"/>
    <property type="molecule type" value="Genomic_DNA"/>
</dbReference>
<evidence type="ECO:0000313" key="3">
    <source>
        <dbReference type="Proteomes" id="UP000014760"/>
    </source>
</evidence>
<reference evidence="1 3" key="2">
    <citation type="journal article" date="2013" name="Nature">
        <title>Insights into bilaterian evolution from three spiralian genomes.</title>
        <authorList>
            <person name="Simakov O."/>
            <person name="Marletaz F."/>
            <person name="Cho S.J."/>
            <person name="Edsinger-Gonzales E."/>
            <person name="Havlak P."/>
            <person name="Hellsten U."/>
            <person name="Kuo D.H."/>
            <person name="Larsson T."/>
            <person name="Lv J."/>
            <person name="Arendt D."/>
            <person name="Savage R."/>
            <person name="Osoegawa K."/>
            <person name="de Jong P."/>
            <person name="Grimwood J."/>
            <person name="Chapman J.A."/>
            <person name="Shapiro H."/>
            <person name="Aerts A."/>
            <person name="Otillar R.P."/>
            <person name="Terry A.Y."/>
            <person name="Boore J.L."/>
            <person name="Grigoriev I.V."/>
            <person name="Lindberg D.R."/>
            <person name="Seaver E.C."/>
            <person name="Weisblat D.A."/>
            <person name="Putnam N.H."/>
            <person name="Rokhsar D.S."/>
        </authorList>
    </citation>
    <scope>NUCLEOTIDE SEQUENCE</scope>
    <source>
        <strain evidence="1 3">I ESC-2004</strain>
    </source>
</reference>
<dbReference type="EMBL" id="KB302645">
    <property type="protein sequence ID" value="ELU04039.1"/>
    <property type="molecule type" value="Genomic_DNA"/>
</dbReference>
<dbReference type="OrthoDB" id="10070697at2759"/>
<gene>
    <name evidence="1" type="ORF">CAPTEDRAFT_99174</name>
</gene>
<evidence type="ECO:0000313" key="2">
    <source>
        <dbReference type="EnsemblMetazoa" id="CapteP99174"/>
    </source>
</evidence>
<dbReference type="HOGENOM" id="CLU_201521_1_0_1"/>
<dbReference type="Proteomes" id="UP000014760">
    <property type="component" value="Unassembled WGS sequence"/>
</dbReference>
<organism evidence="1">
    <name type="scientific">Capitella teleta</name>
    <name type="common">Polychaete worm</name>
    <dbReference type="NCBI Taxonomy" id="283909"/>
    <lineage>
        <taxon>Eukaryota</taxon>
        <taxon>Metazoa</taxon>
        <taxon>Spiralia</taxon>
        <taxon>Lophotrochozoa</taxon>
        <taxon>Annelida</taxon>
        <taxon>Polychaeta</taxon>
        <taxon>Sedentaria</taxon>
        <taxon>Scolecida</taxon>
        <taxon>Capitellidae</taxon>
        <taxon>Capitella</taxon>
    </lineage>
</organism>
<protein>
    <submittedName>
        <fullName evidence="1 2">Uncharacterized protein</fullName>
    </submittedName>
</protein>
<reference evidence="2" key="3">
    <citation type="submission" date="2015-06" db="UniProtKB">
        <authorList>
            <consortium name="EnsemblMetazoa"/>
        </authorList>
    </citation>
    <scope>IDENTIFICATION</scope>
</reference>
<sequence length="78" mass="8964">HPSCTLRSSEQQLLATPRYNLNTFSGRKFAVGAPVLWNALPPALHFETDFKRFKSNLKTFYFKQAFSCSFLISFVQCI</sequence>
<dbReference type="EnsemblMetazoa" id="CapteT99174">
    <property type="protein sequence ID" value="CapteP99174"/>
    <property type="gene ID" value="CapteG99174"/>
</dbReference>
<proteinExistence type="predicted"/>
<reference evidence="3" key="1">
    <citation type="submission" date="2012-12" db="EMBL/GenBank/DDBJ databases">
        <authorList>
            <person name="Hellsten U."/>
            <person name="Grimwood J."/>
            <person name="Chapman J.A."/>
            <person name="Shapiro H."/>
            <person name="Aerts A."/>
            <person name="Otillar R.P."/>
            <person name="Terry A.Y."/>
            <person name="Boore J.L."/>
            <person name="Simakov O."/>
            <person name="Marletaz F."/>
            <person name="Cho S.-J."/>
            <person name="Edsinger-Gonzales E."/>
            <person name="Havlak P."/>
            <person name="Kuo D.-H."/>
            <person name="Larsson T."/>
            <person name="Lv J."/>
            <person name="Arendt D."/>
            <person name="Savage R."/>
            <person name="Osoegawa K."/>
            <person name="de Jong P."/>
            <person name="Lindberg D.R."/>
            <person name="Seaver E.C."/>
            <person name="Weisblat D.A."/>
            <person name="Putnam N.H."/>
            <person name="Grigoriev I.V."/>
            <person name="Rokhsar D.S."/>
        </authorList>
    </citation>
    <scope>NUCLEOTIDE SEQUENCE</scope>
    <source>
        <strain evidence="3">I ESC-2004</strain>
    </source>
</reference>
<name>R7UDI1_CAPTE</name>
<evidence type="ECO:0000313" key="1">
    <source>
        <dbReference type="EMBL" id="ELU04039.1"/>
    </source>
</evidence>